<keyword evidence="4" id="KW-0677">Repeat</keyword>
<accession>A0A1E3NRP1</accession>
<evidence type="ECO:0008006" key="14">
    <source>
        <dbReference type="Google" id="ProtNLM"/>
    </source>
</evidence>
<evidence type="ECO:0000256" key="6">
    <source>
        <dbReference type="ARBA" id="ARBA00022989"/>
    </source>
</evidence>
<dbReference type="Proteomes" id="UP000094455">
    <property type="component" value="Unassembled WGS sequence"/>
</dbReference>
<evidence type="ECO:0000256" key="2">
    <source>
        <dbReference type="ARBA" id="ARBA00022448"/>
    </source>
</evidence>
<evidence type="ECO:0000256" key="10">
    <source>
        <dbReference type="RuleBase" id="RU000488"/>
    </source>
</evidence>
<dbReference type="AlphaFoldDB" id="A0A1E3NRP1"/>
<evidence type="ECO:0000256" key="11">
    <source>
        <dbReference type="SAM" id="Phobius"/>
    </source>
</evidence>
<protein>
    <recommendedName>
        <fullName evidence="14">Mitochondrial carrier protein</fullName>
    </recommendedName>
</protein>
<comment type="subcellular location">
    <subcellularLocation>
        <location evidence="1">Mitochondrion inner membrane</location>
        <topology evidence="1">Multi-pass membrane protein</topology>
    </subcellularLocation>
</comment>
<dbReference type="GO" id="GO:1902557">
    <property type="term" value="F:5'-adenylyl sulfate transmembrane transporter activity"/>
    <property type="evidence" value="ECO:0007669"/>
    <property type="project" value="EnsemblFungi"/>
</dbReference>
<organism evidence="12 13">
    <name type="scientific">Pichia membranifaciens NRRL Y-2026</name>
    <dbReference type="NCBI Taxonomy" id="763406"/>
    <lineage>
        <taxon>Eukaryota</taxon>
        <taxon>Fungi</taxon>
        <taxon>Dikarya</taxon>
        <taxon>Ascomycota</taxon>
        <taxon>Saccharomycotina</taxon>
        <taxon>Pichiomycetes</taxon>
        <taxon>Pichiales</taxon>
        <taxon>Pichiaceae</taxon>
        <taxon>Pichia</taxon>
    </lineage>
</organism>
<proteinExistence type="inferred from homology"/>
<dbReference type="STRING" id="763406.A0A1E3NRP1"/>
<dbReference type="PANTHER" id="PTHR24089">
    <property type="entry name" value="SOLUTE CARRIER FAMILY 25"/>
    <property type="match status" value="1"/>
</dbReference>
<dbReference type="GO" id="GO:0046964">
    <property type="term" value="F:3'-phosphoadenosine 5'-phosphosulfate transmembrane transporter activity"/>
    <property type="evidence" value="ECO:0007669"/>
    <property type="project" value="EnsemblFungi"/>
</dbReference>
<reference evidence="12 13" key="1">
    <citation type="journal article" date="2016" name="Proc. Natl. Acad. Sci. U.S.A.">
        <title>Comparative genomics of biotechnologically important yeasts.</title>
        <authorList>
            <person name="Riley R."/>
            <person name="Haridas S."/>
            <person name="Wolfe K.H."/>
            <person name="Lopes M.R."/>
            <person name="Hittinger C.T."/>
            <person name="Goeker M."/>
            <person name="Salamov A.A."/>
            <person name="Wisecaver J.H."/>
            <person name="Long T.M."/>
            <person name="Calvey C.H."/>
            <person name="Aerts A.L."/>
            <person name="Barry K.W."/>
            <person name="Choi C."/>
            <person name="Clum A."/>
            <person name="Coughlan A.Y."/>
            <person name="Deshpande S."/>
            <person name="Douglass A.P."/>
            <person name="Hanson S.J."/>
            <person name="Klenk H.-P."/>
            <person name="LaButti K.M."/>
            <person name="Lapidus A."/>
            <person name="Lindquist E.A."/>
            <person name="Lipzen A.M."/>
            <person name="Meier-Kolthoff J.P."/>
            <person name="Ohm R.A."/>
            <person name="Otillar R.P."/>
            <person name="Pangilinan J.L."/>
            <person name="Peng Y."/>
            <person name="Rokas A."/>
            <person name="Rosa C.A."/>
            <person name="Scheuner C."/>
            <person name="Sibirny A.A."/>
            <person name="Slot J.C."/>
            <person name="Stielow J.B."/>
            <person name="Sun H."/>
            <person name="Kurtzman C.P."/>
            <person name="Blackwell M."/>
            <person name="Grigoriev I.V."/>
            <person name="Jeffries T.W."/>
        </authorList>
    </citation>
    <scope>NUCLEOTIDE SEQUENCE [LARGE SCALE GENOMIC DNA]</scope>
    <source>
        <strain evidence="12 13">NRRL Y-2026</strain>
    </source>
</reference>
<dbReference type="Pfam" id="PF00153">
    <property type="entry name" value="Mito_carr"/>
    <property type="match status" value="3"/>
</dbReference>
<dbReference type="InterPro" id="IPR002067">
    <property type="entry name" value="MCP"/>
</dbReference>
<dbReference type="GO" id="GO:0005743">
    <property type="term" value="C:mitochondrial inner membrane"/>
    <property type="evidence" value="ECO:0007669"/>
    <property type="project" value="UniProtKB-SubCell"/>
</dbReference>
<name>A0A1E3NRP1_9ASCO</name>
<evidence type="ECO:0000313" key="13">
    <source>
        <dbReference type="Proteomes" id="UP000094455"/>
    </source>
</evidence>
<gene>
    <name evidence="12" type="ORF">PICMEDRAFT_14291</name>
</gene>
<evidence type="ECO:0000256" key="5">
    <source>
        <dbReference type="ARBA" id="ARBA00022792"/>
    </source>
</evidence>
<keyword evidence="5" id="KW-0999">Mitochondrion inner membrane</keyword>
<dbReference type="GeneID" id="30176998"/>
<dbReference type="SUPFAM" id="SSF103506">
    <property type="entry name" value="Mitochondrial carrier"/>
    <property type="match status" value="1"/>
</dbReference>
<dbReference type="RefSeq" id="XP_019019878.1">
    <property type="nucleotide sequence ID" value="XM_019160311.1"/>
</dbReference>
<feature type="transmembrane region" description="Helical" evidence="11">
    <location>
        <begin position="241"/>
        <end position="259"/>
    </location>
</feature>
<keyword evidence="6 11" id="KW-1133">Transmembrane helix</keyword>
<keyword evidence="8 9" id="KW-0472">Membrane</keyword>
<feature type="repeat" description="Solcar" evidence="9">
    <location>
        <begin position="122"/>
        <end position="222"/>
    </location>
</feature>
<dbReference type="PRINTS" id="PR00926">
    <property type="entry name" value="MITOCARRIER"/>
</dbReference>
<keyword evidence="13" id="KW-1185">Reference proteome</keyword>
<feature type="repeat" description="Solcar" evidence="9">
    <location>
        <begin position="17"/>
        <end position="111"/>
    </location>
</feature>
<evidence type="ECO:0000256" key="9">
    <source>
        <dbReference type="PROSITE-ProRule" id="PRU00282"/>
    </source>
</evidence>
<evidence type="ECO:0000256" key="3">
    <source>
        <dbReference type="ARBA" id="ARBA00022692"/>
    </source>
</evidence>
<sequence length="332" mass="35209">MTEHGDKSQAPWKVLQRDPCLSFICGGAAGALSRTAVSPIERVKVLFQVQGGGGGNGGGGVSYGKGTLATVAQIYREEGYRGLFRGNGVNCVRIVPYTAIQYTVYEDLKDMVTGGVRPLATGEKLACGMAGGLASVLGTYPMDLVKTRLSVLTARSLKGVGGAGAAAGTAAAVDLSMWGNLRSIYLHEGGLRGLYRGFVPTSLGVAPYVALNFALFERMKEAVAQTWPATHKSQSPAAETAVVLLVGALSGGIAQSLVYPFDILRRRFQVATMNDGSLGFSYTGTWDALTHIVRREGVRGLYKGWAANMFKIMPSMAVQWASYDLIRRLVAA</sequence>
<dbReference type="InterPro" id="IPR023395">
    <property type="entry name" value="MCP_dom_sf"/>
</dbReference>
<dbReference type="OrthoDB" id="270584at2759"/>
<keyword evidence="3 9" id="KW-0812">Transmembrane</keyword>
<dbReference type="InterPro" id="IPR018108">
    <property type="entry name" value="MCP_transmembrane"/>
</dbReference>
<evidence type="ECO:0000256" key="4">
    <source>
        <dbReference type="ARBA" id="ARBA00022737"/>
    </source>
</evidence>
<dbReference type="PROSITE" id="PS50920">
    <property type="entry name" value="SOLCAR"/>
    <property type="match status" value="3"/>
</dbReference>
<evidence type="ECO:0000313" key="12">
    <source>
        <dbReference type="EMBL" id="ODQ48765.1"/>
    </source>
</evidence>
<feature type="repeat" description="Solcar" evidence="9">
    <location>
        <begin position="238"/>
        <end position="329"/>
    </location>
</feature>
<keyword evidence="7" id="KW-0496">Mitochondrion</keyword>
<comment type="similarity">
    <text evidence="10">Belongs to the mitochondrial carrier (TC 2.A.29) family.</text>
</comment>
<evidence type="ECO:0000256" key="7">
    <source>
        <dbReference type="ARBA" id="ARBA00023128"/>
    </source>
</evidence>
<keyword evidence="2 10" id="KW-0813">Transport</keyword>
<dbReference type="Gene3D" id="1.50.40.10">
    <property type="entry name" value="Mitochondrial carrier domain"/>
    <property type="match status" value="1"/>
</dbReference>
<dbReference type="EMBL" id="KV454001">
    <property type="protein sequence ID" value="ODQ48765.1"/>
    <property type="molecule type" value="Genomic_DNA"/>
</dbReference>
<evidence type="ECO:0000256" key="8">
    <source>
        <dbReference type="ARBA" id="ARBA00023136"/>
    </source>
</evidence>
<evidence type="ECO:0000256" key="1">
    <source>
        <dbReference type="ARBA" id="ARBA00004448"/>
    </source>
</evidence>